<dbReference type="AlphaFoldDB" id="A0ABD8A6A0"/>
<gene>
    <name evidence="3" type="ORF">R6Y95_06220</name>
</gene>
<feature type="compositionally biased region" description="Low complexity" evidence="1">
    <location>
        <begin position="8"/>
        <end position="26"/>
    </location>
</feature>
<feature type="region of interest" description="Disordered" evidence="1">
    <location>
        <begin position="1"/>
        <end position="27"/>
    </location>
</feature>
<protein>
    <recommendedName>
        <fullName evidence="5">LPXTG cell wall anchor domain-containing protein</fullName>
    </recommendedName>
</protein>
<dbReference type="Proteomes" id="UP001626603">
    <property type="component" value="Chromosome"/>
</dbReference>
<dbReference type="EMBL" id="CP137641">
    <property type="protein sequence ID" value="WOX55068.1"/>
    <property type="molecule type" value="Genomic_DNA"/>
</dbReference>
<keyword evidence="2" id="KW-0812">Transmembrane</keyword>
<evidence type="ECO:0000313" key="3">
    <source>
        <dbReference type="EMBL" id="WOX55068.1"/>
    </source>
</evidence>
<keyword evidence="2" id="KW-1133">Transmembrane helix</keyword>
<evidence type="ECO:0000256" key="1">
    <source>
        <dbReference type="SAM" id="MobiDB-lite"/>
    </source>
</evidence>
<name>A0ABD8A6A0_9EURY</name>
<proteinExistence type="predicted"/>
<keyword evidence="2" id="KW-0472">Membrane</keyword>
<keyword evidence="4" id="KW-1185">Reference proteome</keyword>
<feature type="transmembrane region" description="Helical" evidence="2">
    <location>
        <begin position="35"/>
        <end position="56"/>
    </location>
</feature>
<accession>A0ABD8A6A0</accession>
<evidence type="ECO:0000256" key="2">
    <source>
        <dbReference type="SAM" id="Phobius"/>
    </source>
</evidence>
<evidence type="ECO:0008006" key="5">
    <source>
        <dbReference type="Google" id="ProtNLM"/>
    </source>
</evidence>
<evidence type="ECO:0000313" key="4">
    <source>
        <dbReference type="Proteomes" id="UP001626603"/>
    </source>
</evidence>
<reference evidence="3 4" key="1">
    <citation type="submission" date="2023-10" db="EMBL/GenBank/DDBJ databases">
        <title>The complete genome sequence of Methanoculleus palmolei DSM 4273.</title>
        <authorList>
            <person name="Lai S.-J."/>
            <person name="You Y.-T."/>
            <person name="Chen S.-C."/>
        </authorList>
    </citation>
    <scope>NUCLEOTIDE SEQUENCE [LARGE SCALE GENOMIC DNA]</scope>
    <source>
        <strain evidence="3 4">DSM 4273</strain>
    </source>
</reference>
<sequence>MKYFGTITGLPGAAATPAATPGALPPAEERPGPDYLGLGLLCLAGVVICAGIAYMVGRKRRR</sequence>
<organism evidence="3 4">
    <name type="scientific">Methanoculleus palmolei</name>
    <dbReference type="NCBI Taxonomy" id="72612"/>
    <lineage>
        <taxon>Archaea</taxon>
        <taxon>Methanobacteriati</taxon>
        <taxon>Methanobacteriota</taxon>
        <taxon>Stenosarchaea group</taxon>
        <taxon>Methanomicrobia</taxon>
        <taxon>Methanomicrobiales</taxon>
        <taxon>Methanomicrobiaceae</taxon>
        <taxon>Methanoculleus</taxon>
    </lineage>
</organism>